<organism evidence="1 2">
    <name type="scientific">Salmonella enterica subsp. enterica serovar Bovismorbificans</name>
    <dbReference type="NCBI Taxonomy" id="58097"/>
    <lineage>
        <taxon>Bacteria</taxon>
        <taxon>Pseudomonadati</taxon>
        <taxon>Pseudomonadota</taxon>
        <taxon>Gammaproteobacteria</taxon>
        <taxon>Enterobacterales</taxon>
        <taxon>Enterobacteriaceae</taxon>
        <taxon>Salmonella</taxon>
    </lineage>
</organism>
<evidence type="ECO:0000313" key="1">
    <source>
        <dbReference type="EMBL" id="CNU92121.1"/>
    </source>
</evidence>
<sequence length="134" mass="15367">MYGLWRFAYQVNNGLSVVAFDVGDNAHCHRHSLPVFPVFGDDTFCKIHCRTQVIQIQLLTETTGELIVNRSVCRFFATAWTLWLIYVVDNYFMWPGFFNGCRFILQAFSPFLNQQAAVNVFSTEPFLKKLNGGA</sequence>
<protein>
    <submittedName>
        <fullName evidence="1">Uncharacterized protein</fullName>
    </submittedName>
</protein>
<evidence type="ECO:0000313" key="2">
    <source>
        <dbReference type="Proteomes" id="UP000041314"/>
    </source>
</evidence>
<proteinExistence type="predicted"/>
<name>A0A655DZD7_SALET</name>
<reference evidence="1 2" key="1">
    <citation type="submission" date="2015-03" db="EMBL/GenBank/DDBJ databases">
        <authorList>
            <consortium name="Pathogen Informatics"/>
        </authorList>
    </citation>
    <scope>NUCLEOTIDE SEQUENCE [LARGE SCALE GENOMIC DNA]</scope>
    <source>
        <strain evidence="1 2">A1104</strain>
    </source>
</reference>
<dbReference type="EMBL" id="CQPA01000043">
    <property type="protein sequence ID" value="CNU92121.1"/>
    <property type="molecule type" value="Genomic_DNA"/>
</dbReference>
<dbReference type="Proteomes" id="UP000041314">
    <property type="component" value="Unassembled WGS sequence"/>
</dbReference>
<dbReference type="AlphaFoldDB" id="A0A655DZD7"/>
<accession>A0A655DZD7</accession>
<gene>
    <name evidence="1" type="ORF">ERS008198_03882</name>
</gene>